<feature type="domain" description="Membrane protein NfeD2 N-terminal transmembrane" evidence="2">
    <location>
        <begin position="3"/>
        <end position="99"/>
    </location>
</feature>
<evidence type="ECO:0000313" key="3">
    <source>
        <dbReference type="EMBL" id="TLS50305.1"/>
    </source>
</evidence>
<keyword evidence="1" id="KW-0812">Transmembrane</keyword>
<keyword evidence="3" id="KW-0645">Protease</keyword>
<dbReference type="AlphaFoldDB" id="A0A5R9GFV7"/>
<accession>A0A5R9GFV7</accession>
<dbReference type="EMBL" id="VCIW01000016">
    <property type="protein sequence ID" value="TLS50305.1"/>
    <property type="molecule type" value="Genomic_DNA"/>
</dbReference>
<evidence type="ECO:0000259" key="2">
    <source>
        <dbReference type="Pfam" id="PF25842"/>
    </source>
</evidence>
<keyword evidence="1" id="KW-1133">Transmembrane helix</keyword>
<reference evidence="3 4" key="1">
    <citation type="submission" date="2019-05" db="EMBL/GenBank/DDBJ databases">
        <authorList>
            <person name="Narsing Rao M.P."/>
            <person name="Li W.J."/>
        </authorList>
    </citation>
    <scope>NUCLEOTIDE SEQUENCE [LARGE SCALE GENOMIC DNA]</scope>
    <source>
        <strain evidence="3 4">SYSU_K30003</strain>
    </source>
</reference>
<name>A0A5R9GFV7_9BACL</name>
<dbReference type="InterPro" id="IPR058653">
    <property type="entry name" value="NfeD2_TM"/>
</dbReference>
<dbReference type="GO" id="GO:0008233">
    <property type="term" value="F:peptidase activity"/>
    <property type="evidence" value="ECO:0007669"/>
    <property type="project" value="UniProtKB-KW"/>
</dbReference>
<evidence type="ECO:0000256" key="1">
    <source>
        <dbReference type="SAM" id="Phobius"/>
    </source>
</evidence>
<feature type="transmembrane region" description="Helical" evidence="1">
    <location>
        <begin position="42"/>
        <end position="60"/>
    </location>
</feature>
<feature type="transmembrane region" description="Helical" evidence="1">
    <location>
        <begin position="66"/>
        <end position="91"/>
    </location>
</feature>
<sequence length="177" mass="18685">MLDVYWFCFLGGAAFAVLLVLFDTIAGGWVDGIFDALPDAAHPILIAGGIVSFGGAGILLTEYGSFGVWTVVLLSALAAALLAIGLFFFYVKPMSQAENSVAYSMKELEGKLGEVSVPIPAGGYGEVGFTFGHGLVYHTANSDDAETIQAGERVLAIDVKDGVVTVCRWSESYPIHN</sequence>
<dbReference type="OrthoDB" id="1683445at2"/>
<keyword evidence="1" id="KW-0472">Membrane</keyword>
<keyword evidence="3" id="KW-0378">Hydrolase</keyword>
<dbReference type="GO" id="GO:0006508">
    <property type="term" value="P:proteolysis"/>
    <property type="evidence" value="ECO:0007669"/>
    <property type="project" value="UniProtKB-KW"/>
</dbReference>
<protein>
    <submittedName>
        <fullName evidence="3">Protease</fullName>
    </submittedName>
</protein>
<feature type="transmembrane region" description="Helical" evidence="1">
    <location>
        <begin position="6"/>
        <end position="30"/>
    </location>
</feature>
<dbReference type="Gene3D" id="2.40.50.140">
    <property type="entry name" value="Nucleic acid-binding proteins"/>
    <property type="match status" value="1"/>
</dbReference>
<proteinExistence type="predicted"/>
<gene>
    <name evidence="3" type="ORF">FE782_21590</name>
</gene>
<comment type="caution">
    <text evidence="3">The sequence shown here is derived from an EMBL/GenBank/DDBJ whole genome shotgun (WGS) entry which is preliminary data.</text>
</comment>
<keyword evidence="4" id="KW-1185">Reference proteome</keyword>
<organism evidence="3 4">
    <name type="scientific">Paenibacillus antri</name>
    <dbReference type="NCBI Taxonomy" id="2582848"/>
    <lineage>
        <taxon>Bacteria</taxon>
        <taxon>Bacillati</taxon>
        <taxon>Bacillota</taxon>
        <taxon>Bacilli</taxon>
        <taxon>Bacillales</taxon>
        <taxon>Paenibacillaceae</taxon>
        <taxon>Paenibacillus</taxon>
    </lineage>
</organism>
<dbReference type="Pfam" id="PF25842">
    <property type="entry name" value="NfeD_TM"/>
    <property type="match status" value="1"/>
</dbReference>
<evidence type="ECO:0000313" key="4">
    <source>
        <dbReference type="Proteomes" id="UP000309676"/>
    </source>
</evidence>
<dbReference type="InterPro" id="IPR012340">
    <property type="entry name" value="NA-bd_OB-fold"/>
</dbReference>
<dbReference type="Proteomes" id="UP000309676">
    <property type="component" value="Unassembled WGS sequence"/>
</dbReference>